<reference evidence="2 3" key="1">
    <citation type="submission" date="2023-08" db="EMBL/GenBank/DDBJ databases">
        <title>Black Yeasts Isolated from many extreme environments.</title>
        <authorList>
            <person name="Coleine C."/>
            <person name="Stajich J.E."/>
            <person name="Selbmann L."/>
        </authorList>
    </citation>
    <scope>NUCLEOTIDE SEQUENCE [LARGE SCALE GENOMIC DNA]</scope>
    <source>
        <strain evidence="2 3">CCFEE 5885</strain>
    </source>
</reference>
<comment type="caution">
    <text evidence="2">The sequence shown here is derived from an EMBL/GenBank/DDBJ whole genome shotgun (WGS) entry which is preliminary data.</text>
</comment>
<evidence type="ECO:0000313" key="3">
    <source>
        <dbReference type="Proteomes" id="UP001345013"/>
    </source>
</evidence>
<evidence type="ECO:0000313" key="2">
    <source>
        <dbReference type="EMBL" id="KAK5092620.1"/>
    </source>
</evidence>
<accession>A0ABR0KC25</accession>
<dbReference type="PANTHER" id="PTHR42085">
    <property type="entry name" value="F-BOX DOMAIN-CONTAINING PROTEIN"/>
    <property type="match status" value="1"/>
</dbReference>
<evidence type="ECO:0000256" key="1">
    <source>
        <dbReference type="SAM" id="MobiDB-lite"/>
    </source>
</evidence>
<proteinExistence type="predicted"/>
<protein>
    <submittedName>
        <fullName evidence="2">Uncharacterized protein</fullName>
    </submittedName>
</protein>
<keyword evidence="3" id="KW-1185">Reference proteome</keyword>
<dbReference type="InterPro" id="IPR038883">
    <property type="entry name" value="AN11006-like"/>
</dbReference>
<organism evidence="2 3">
    <name type="scientific">Lithohypha guttulata</name>
    <dbReference type="NCBI Taxonomy" id="1690604"/>
    <lineage>
        <taxon>Eukaryota</taxon>
        <taxon>Fungi</taxon>
        <taxon>Dikarya</taxon>
        <taxon>Ascomycota</taxon>
        <taxon>Pezizomycotina</taxon>
        <taxon>Eurotiomycetes</taxon>
        <taxon>Chaetothyriomycetidae</taxon>
        <taxon>Chaetothyriales</taxon>
        <taxon>Trichomeriaceae</taxon>
        <taxon>Lithohypha</taxon>
    </lineage>
</organism>
<dbReference type="PANTHER" id="PTHR42085:SF2">
    <property type="entry name" value="F-BOX DOMAIN-CONTAINING PROTEIN"/>
    <property type="match status" value="1"/>
</dbReference>
<dbReference type="Proteomes" id="UP001345013">
    <property type="component" value="Unassembled WGS sequence"/>
</dbReference>
<dbReference type="EMBL" id="JAVRRG010000055">
    <property type="protein sequence ID" value="KAK5092620.1"/>
    <property type="molecule type" value="Genomic_DNA"/>
</dbReference>
<sequence length="305" mass="35170">MAGATLTTTFRFPRNPQNISPLLRLPAELRIKVLRNLLKKSQPIPAQKPRSSSAPDDDDTTNGPRDLNLSSQLLRASQQLYEEGRQVLYKENVLSIEYGPGSPLSCDECQVLGFTLNIPSDPSRLPSTKFSFFDFAKRRPYSLLKMYPALLSFQNIDLTVRSTKKDFVLVICRVMRDFPLGKDVNLIHTVVPWYKLLECCRFLRCRSLHIERPATKWGKTEDQLDEIERLVAGRTRVLDTFLKWQELEKDILSDFPPVRGHIFGGDQRVADSMAKAHEAAERYDAIKFEEHKYNVLEMAKHWMKE</sequence>
<gene>
    <name evidence="2" type="ORF">LTR24_005082</name>
</gene>
<feature type="region of interest" description="Disordered" evidence="1">
    <location>
        <begin position="42"/>
        <end position="69"/>
    </location>
</feature>
<name>A0ABR0KC25_9EURO</name>